<accession>A0ACB8R547</accession>
<gene>
    <name evidence="1" type="ORF">FA95DRAFT_1585391</name>
</gene>
<sequence length="275" mass="30613">MIARCRSKCWVIQLREDNQELSLPNAQRGMKGHIIVYPQRPGELVTMLPPPVDELITPICVLFVGSTPPTQEWLLQYAKPLAVRREKVRAALIWLKEHNPLYRDVAIAHEVLDGLQPEQILPVHIEHVLPSAAGDSLTARYDASEALTASLERSREQSQSPTPVTFQNVVITDVDGHAPSNELRAAAVRHVKHKGGAYVQIPHDPDPVNEFSHPALFPMIYPTLFPYGVGGFDDDRRVAKLSMKRQVKHLSITPSSSRPSTCSSAARCFSTQVSR</sequence>
<proteinExistence type="predicted"/>
<keyword evidence="2" id="KW-1185">Reference proteome</keyword>
<dbReference type="Proteomes" id="UP000814033">
    <property type="component" value="Unassembled WGS sequence"/>
</dbReference>
<evidence type="ECO:0000313" key="1">
    <source>
        <dbReference type="EMBL" id="KAI0038933.1"/>
    </source>
</evidence>
<name>A0ACB8R547_9AGAM</name>
<organism evidence="1 2">
    <name type="scientific">Auriscalpium vulgare</name>
    <dbReference type="NCBI Taxonomy" id="40419"/>
    <lineage>
        <taxon>Eukaryota</taxon>
        <taxon>Fungi</taxon>
        <taxon>Dikarya</taxon>
        <taxon>Basidiomycota</taxon>
        <taxon>Agaricomycotina</taxon>
        <taxon>Agaricomycetes</taxon>
        <taxon>Russulales</taxon>
        <taxon>Auriscalpiaceae</taxon>
        <taxon>Auriscalpium</taxon>
    </lineage>
</organism>
<dbReference type="EMBL" id="MU276385">
    <property type="protein sequence ID" value="KAI0038933.1"/>
    <property type="molecule type" value="Genomic_DNA"/>
</dbReference>
<protein>
    <submittedName>
        <fullName evidence="1">Uncharacterized protein</fullName>
    </submittedName>
</protein>
<comment type="caution">
    <text evidence="1">The sequence shown here is derived from an EMBL/GenBank/DDBJ whole genome shotgun (WGS) entry which is preliminary data.</text>
</comment>
<evidence type="ECO:0000313" key="2">
    <source>
        <dbReference type="Proteomes" id="UP000814033"/>
    </source>
</evidence>
<reference evidence="1" key="1">
    <citation type="submission" date="2021-02" db="EMBL/GenBank/DDBJ databases">
        <authorList>
            <consortium name="DOE Joint Genome Institute"/>
            <person name="Ahrendt S."/>
            <person name="Looney B.P."/>
            <person name="Miyauchi S."/>
            <person name="Morin E."/>
            <person name="Drula E."/>
            <person name="Courty P.E."/>
            <person name="Chicoki N."/>
            <person name="Fauchery L."/>
            <person name="Kohler A."/>
            <person name="Kuo A."/>
            <person name="Labutti K."/>
            <person name="Pangilinan J."/>
            <person name="Lipzen A."/>
            <person name="Riley R."/>
            <person name="Andreopoulos W."/>
            <person name="He G."/>
            <person name="Johnson J."/>
            <person name="Barry K.W."/>
            <person name="Grigoriev I.V."/>
            <person name="Nagy L."/>
            <person name="Hibbett D."/>
            <person name="Henrissat B."/>
            <person name="Matheny P.B."/>
            <person name="Labbe J."/>
            <person name="Martin F."/>
        </authorList>
    </citation>
    <scope>NUCLEOTIDE SEQUENCE</scope>
    <source>
        <strain evidence="1">FP105234-sp</strain>
    </source>
</reference>
<reference evidence="1" key="2">
    <citation type="journal article" date="2022" name="New Phytol.">
        <title>Evolutionary transition to the ectomycorrhizal habit in the genomes of a hyperdiverse lineage of mushroom-forming fungi.</title>
        <authorList>
            <person name="Looney B."/>
            <person name="Miyauchi S."/>
            <person name="Morin E."/>
            <person name="Drula E."/>
            <person name="Courty P.E."/>
            <person name="Kohler A."/>
            <person name="Kuo A."/>
            <person name="LaButti K."/>
            <person name="Pangilinan J."/>
            <person name="Lipzen A."/>
            <person name="Riley R."/>
            <person name="Andreopoulos W."/>
            <person name="He G."/>
            <person name="Johnson J."/>
            <person name="Nolan M."/>
            <person name="Tritt A."/>
            <person name="Barry K.W."/>
            <person name="Grigoriev I.V."/>
            <person name="Nagy L.G."/>
            <person name="Hibbett D."/>
            <person name="Henrissat B."/>
            <person name="Matheny P.B."/>
            <person name="Labbe J."/>
            <person name="Martin F.M."/>
        </authorList>
    </citation>
    <scope>NUCLEOTIDE SEQUENCE</scope>
    <source>
        <strain evidence="1">FP105234-sp</strain>
    </source>
</reference>